<evidence type="ECO:0000256" key="3">
    <source>
        <dbReference type="SAM" id="MobiDB-lite"/>
    </source>
</evidence>
<dbReference type="EMBL" id="GG678140">
    <property type="protein sequence ID" value="EER09572.1"/>
    <property type="molecule type" value="Genomic_DNA"/>
</dbReference>
<keyword evidence="1 2" id="KW-0728">SH3 domain</keyword>
<name>C5L0T0_PERM5</name>
<feature type="region of interest" description="Disordered" evidence="3">
    <location>
        <begin position="1"/>
        <end position="20"/>
    </location>
</feature>
<dbReference type="InterPro" id="IPR036028">
    <property type="entry name" value="SH3-like_dom_sf"/>
</dbReference>
<sequence>MYPGKQQRHGTPPRISPREMAELEDQIVARLKGHLDYRLEGLRAFIADEVATAKNEIMEALERGQSQRQSPRTAAAYGALDDYALARRPDERRTRVSSRPVRSLEAAGFYGRGQADLLEDGPGLRALPMDLPRKPRERPKIPVVDDDDGPQRVAAPIVAPRQDISAQTSTPLISVDHDRQPHGEVLANGRPMPDVDEVTLRPPERIVHGVVAVHHSSMEPEDVRGSRRVKSASTERSSGSTRSPGLNKGSRYMRVTNDFVAEDVIELSIKAGDRVEVNESRPDWTNVTGVDGQAGWVPTSHLEPDD</sequence>
<dbReference type="Pfam" id="PF07653">
    <property type="entry name" value="SH3_2"/>
    <property type="match status" value="1"/>
</dbReference>
<evidence type="ECO:0000313" key="5">
    <source>
        <dbReference type="EMBL" id="EER09572.1"/>
    </source>
</evidence>
<dbReference type="Proteomes" id="UP000007800">
    <property type="component" value="Unassembled WGS sequence"/>
</dbReference>
<feature type="compositionally biased region" description="Basic and acidic residues" evidence="3">
    <location>
        <begin position="131"/>
        <end position="140"/>
    </location>
</feature>
<evidence type="ECO:0000313" key="6">
    <source>
        <dbReference type="Proteomes" id="UP000007800"/>
    </source>
</evidence>
<dbReference type="PROSITE" id="PS50002">
    <property type="entry name" value="SH3"/>
    <property type="match status" value="1"/>
</dbReference>
<organism evidence="6">
    <name type="scientific">Perkinsus marinus (strain ATCC 50983 / TXsc)</name>
    <dbReference type="NCBI Taxonomy" id="423536"/>
    <lineage>
        <taxon>Eukaryota</taxon>
        <taxon>Sar</taxon>
        <taxon>Alveolata</taxon>
        <taxon>Perkinsozoa</taxon>
        <taxon>Perkinsea</taxon>
        <taxon>Perkinsida</taxon>
        <taxon>Perkinsidae</taxon>
        <taxon>Perkinsus</taxon>
    </lineage>
</organism>
<dbReference type="InterPro" id="IPR001452">
    <property type="entry name" value="SH3_domain"/>
</dbReference>
<evidence type="ECO:0000256" key="1">
    <source>
        <dbReference type="ARBA" id="ARBA00022443"/>
    </source>
</evidence>
<feature type="region of interest" description="Disordered" evidence="3">
    <location>
        <begin position="279"/>
        <end position="306"/>
    </location>
</feature>
<feature type="region of interest" description="Disordered" evidence="3">
    <location>
        <begin position="128"/>
        <end position="150"/>
    </location>
</feature>
<protein>
    <recommendedName>
        <fullName evidence="4">SH3 domain-containing protein</fullName>
    </recommendedName>
</protein>
<dbReference type="Gene3D" id="2.30.30.40">
    <property type="entry name" value="SH3 Domains"/>
    <property type="match status" value="1"/>
</dbReference>
<dbReference type="SUPFAM" id="SSF50044">
    <property type="entry name" value="SH3-domain"/>
    <property type="match status" value="1"/>
</dbReference>
<gene>
    <name evidence="5" type="ORF">Pmar_PMAR008712</name>
</gene>
<evidence type="ECO:0000256" key="2">
    <source>
        <dbReference type="PROSITE-ProRule" id="PRU00192"/>
    </source>
</evidence>
<accession>C5L0T0</accession>
<keyword evidence="6" id="KW-1185">Reference proteome</keyword>
<evidence type="ECO:0000259" key="4">
    <source>
        <dbReference type="PROSITE" id="PS50002"/>
    </source>
</evidence>
<feature type="compositionally biased region" description="Polar residues" evidence="3">
    <location>
        <begin position="231"/>
        <end position="244"/>
    </location>
</feature>
<dbReference type="GeneID" id="9052497"/>
<dbReference type="RefSeq" id="XP_002777777.1">
    <property type="nucleotide sequence ID" value="XM_002777731.1"/>
</dbReference>
<dbReference type="OrthoDB" id="10255964at2759"/>
<dbReference type="AlphaFoldDB" id="C5L0T0"/>
<dbReference type="SMART" id="SM00326">
    <property type="entry name" value="SH3"/>
    <property type="match status" value="1"/>
</dbReference>
<reference evidence="5 6" key="1">
    <citation type="submission" date="2008-07" db="EMBL/GenBank/DDBJ databases">
        <authorList>
            <person name="El-Sayed N."/>
            <person name="Caler E."/>
            <person name="Inman J."/>
            <person name="Amedeo P."/>
            <person name="Hass B."/>
            <person name="Wortman J."/>
        </authorList>
    </citation>
    <scope>NUCLEOTIDE SEQUENCE [LARGE SCALE GENOMIC DNA]</scope>
    <source>
        <strain evidence="6">ATCC 50983 / TXsc</strain>
    </source>
</reference>
<feature type="compositionally biased region" description="Basic and acidic residues" evidence="3">
    <location>
        <begin position="216"/>
        <end position="225"/>
    </location>
</feature>
<dbReference type="InParanoid" id="C5L0T0"/>
<feature type="region of interest" description="Disordered" evidence="3">
    <location>
        <begin position="215"/>
        <end position="252"/>
    </location>
</feature>
<proteinExistence type="predicted"/>
<feature type="domain" description="SH3" evidence="4">
    <location>
        <begin position="248"/>
        <end position="306"/>
    </location>
</feature>